<dbReference type="Gene3D" id="3.40.190.10">
    <property type="entry name" value="Periplasmic binding protein-like II"/>
    <property type="match status" value="2"/>
</dbReference>
<accession>A0A1G8NSG6</accession>
<dbReference type="PANTHER" id="PTHR30118:SF11">
    <property type="entry name" value="HTH-TYPE TRANSCRIPTIONAL REGULATOR YIDZ"/>
    <property type="match status" value="1"/>
</dbReference>
<evidence type="ECO:0000256" key="4">
    <source>
        <dbReference type="ARBA" id="ARBA00023163"/>
    </source>
</evidence>
<evidence type="ECO:0000313" key="7">
    <source>
        <dbReference type="Proteomes" id="UP000199527"/>
    </source>
</evidence>
<evidence type="ECO:0000256" key="3">
    <source>
        <dbReference type="ARBA" id="ARBA00023125"/>
    </source>
</evidence>
<dbReference type="SUPFAM" id="SSF53850">
    <property type="entry name" value="Periplasmic binding protein-like II"/>
    <property type="match status" value="1"/>
</dbReference>
<dbReference type="EMBL" id="FNEM01000003">
    <property type="protein sequence ID" value="SDI83199.1"/>
    <property type="molecule type" value="Genomic_DNA"/>
</dbReference>
<name>A0A1G8NSG6_9GAMM</name>
<dbReference type="InterPro" id="IPR050389">
    <property type="entry name" value="LysR-type_TF"/>
</dbReference>
<dbReference type="GO" id="GO:0006355">
    <property type="term" value="P:regulation of DNA-templated transcription"/>
    <property type="evidence" value="ECO:0007669"/>
    <property type="project" value="TreeGrafter"/>
</dbReference>
<feature type="domain" description="LysR substrate-binding" evidence="5">
    <location>
        <begin position="103"/>
        <end position="252"/>
    </location>
</feature>
<dbReference type="SUPFAM" id="SSF46785">
    <property type="entry name" value="Winged helix' DNA-binding domain"/>
    <property type="match status" value="1"/>
</dbReference>
<dbReference type="Proteomes" id="UP000199527">
    <property type="component" value="Unassembled WGS sequence"/>
</dbReference>
<comment type="similarity">
    <text evidence="1">Belongs to the LysR transcriptional regulatory family.</text>
</comment>
<dbReference type="GO" id="GO:0003677">
    <property type="term" value="F:DNA binding"/>
    <property type="evidence" value="ECO:0007669"/>
    <property type="project" value="UniProtKB-KW"/>
</dbReference>
<keyword evidence="7" id="KW-1185">Reference proteome</keyword>
<sequence>METLEQLHKQIRSLSFFDVQVFVYLGKYLNSKAVAAELEVLPSKVSRSLSAMRSVFNDKLFIRRQYNFEPSPLAVQLYPMMESVKSNLDRMVPVVMGNQGKEQRERQKVNLAVPATLSNGLTSYLLEAARQNGEEIDISLRIWSGSLNSDTNSDAIDLGVYFSAVPVKGAESEFIAYSKSTCVVAAKSHPLWQQFDRFEEVIFDYPFVVTECASFNDAQDPMEIFAKLNGRDLNIRARVNTLDELVSMLGHQDSFSFTGGRRTIEFLKANECLNVRLVPSQTRRRIHQGIGNGSREPGYYLTYKDRQTCPQWLLEALRCYIHDSLEVEDLLT</sequence>
<reference evidence="7" key="1">
    <citation type="submission" date="2016-10" db="EMBL/GenBank/DDBJ databases">
        <authorList>
            <person name="Varghese N."/>
            <person name="Submissions S."/>
        </authorList>
    </citation>
    <scope>NUCLEOTIDE SEQUENCE [LARGE SCALE GENOMIC DNA]</scope>
    <source>
        <strain evidence="7">DSM 23317</strain>
    </source>
</reference>
<dbReference type="AlphaFoldDB" id="A0A1G8NSG6"/>
<dbReference type="InterPro" id="IPR036388">
    <property type="entry name" value="WH-like_DNA-bd_sf"/>
</dbReference>
<evidence type="ECO:0000256" key="2">
    <source>
        <dbReference type="ARBA" id="ARBA00023015"/>
    </source>
</evidence>
<protein>
    <submittedName>
        <fullName evidence="6">DNA-binding transcriptional regulator, LysR family</fullName>
    </submittedName>
</protein>
<keyword evidence="4" id="KW-0804">Transcription</keyword>
<gene>
    <name evidence="6" type="ORF">SAMN04488540_103221</name>
</gene>
<proteinExistence type="inferred from homology"/>
<dbReference type="Gene3D" id="1.10.10.10">
    <property type="entry name" value="Winged helix-like DNA-binding domain superfamily/Winged helix DNA-binding domain"/>
    <property type="match status" value="1"/>
</dbReference>
<organism evidence="6 7">
    <name type="scientific">Ferrimonas sediminum</name>
    <dbReference type="NCBI Taxonomy" id="718193"/>
    <lineage>
        <taxon>Bacteria</taxon>
        <taxon>Pseudomonadati</taxon>
        <taxon>Pseudomonadota</taxon>
        <taxon>Gammaproteobacteria</taxon>
        <taxon>Alteromonadales</taxon>
        <taxon>Ferrimonadaceae</taxon>
        <taxon>Ferrimonas</taxon>
    </lineage>
</organism>
<dbReference type="Pfam" id="PF03466">
    <property type="entry name" value="LysR_substrate"/>
    <property type="match status" value="1"/>
</dbReference>
<evidence type="ECO:0000259" key="5">
    <source>
        <dbReference type="Pfam" id="PF03466"/>
    </source>
</evidence>
<dbReference type="InterPro" id="IPR036390">
    <property type="entry name" value="WH_DNA-bd_sf"/>
</dbReference>
<dbReference type="InterPro" id="IPR005119">
    <property type="entry name" value="LysR_subst-bd"/>
</dbReference>
<keyword evidence="3 6" id="KW-0238">DNA-binding</keyword>
<dbReference type="PANTHER" id="PTHR30118">
    <property type="entry name" value="HTH-TYPE TRANSCRIPTIONAL REGULATOR LEUO-RELATED"/>
    <property type="match status" value="1"/>
</dbReference>
<keyword evidence="2" id="KW-0805">Transcription regulation</keyword>
<evidence type="ECO:0000313" key="6">
    <source>
        <dbReference type="EMBL" id="SDI83199.1"/>
    </source>
</evidence>
<evidence type="ECO:0000256" key="1">
    <source>
        <dbReference type="ARBA" id="ARBA00009437"/>
    </source>
</evidence>